<evidence type="ECO:0000313" key="2">
    <source>
        <dbReference type="EMBL" id="RKD85950.1"/>
    </source>
</evidence>
<accession>A0A419VUU6</accession>
<evidence type="ECO:0000259" key="1">
    <source>
        <dbReference type="PROSITE" id="PS51186"/>
    </source>
</evidence>
<name>A0A419VUU6_9BACT</name>
<dbReference type="Gene3D" id="3.40.630.30">
    <property type="match status" value="1"/>
</dbReference>
<comment type="caution">
    <text evidence="2">The sequence shown here is derived from an EMBL/GenBank/DDBJ whole genome shotgun (WGS) entry which is preliminary data.</text>
</comment>
<proteinExistence type="predicted"/>
<feature type="domain" description="N-acetyltransferase" evidence="1">
    <location>
        <begin position="11"/>
        <end position="175"/>
    </location>
</feature>
<dbReference type="Pfam" id="PF13302">
    <property type="entry name" value="Acetyltransf_3"/>
    <property type="match status" value="1"/>
</dbReference>
<keyword evidence="2" id="KW-0808">Transferase</keyword>
<reference evidence="2 3" key="1">
    <citation type="submission" date="2018-09" db="EMBL/GenBank/DDBJ databases">
        <title>Genomic Encyclopedia of Archaeal and Bacterial Type Strains, Phase II (KMG-II): from individual species to whole genera.</title>
        <authorList>
            <person name="Goeker M."/>
        </authorList>
    </citation>
    <scope>NUCLEOTIDE SEQUENCE [LARGE SCALE GENOMIC DNA]</scope>
    <source>
        <strain evidence="2 3">DSM 27148</strain>
    </source>
</reference>
<dbReference type="PANTHER" id="PTHR43415:SF3">
    <property type="entry name" value="GNAT-FAMILY ACETYLTRANSFERASE"/>
    <property type="match status" value="1"/>
</dbReference>
<dbReference type="OrthoDB" id="893030at2"/>
<dbReference type="AlphaFoldDB" id="A0A419VUU6"/>
<dbReference type="PROSITE" id="PS51186">
    <property type="entry name" value="GNAT"/>
    <property type="match status" value="1"/>
</dbReference>
<dbReference type="EMBL" id="RAPN01000005">
    <property type="protein sequence ID" value="RKD85950.1"/>
    <property type="molecule type" value="Genomic_DNA"/>
</dbReference>
<organism evidence="2 3">
    <name type="scientific">Mangrovibacterium diazotrophicum</name>
    <dbReference type="NCBI Taxonomy" id="1261403"/>
    <lineage>
        <taxon>Bacteria</taxon>
        <taxon>Pseudomonadati</taxon>
        <taxon>Bacteroidota</taxon>
        <taxon>Bacteroidia</taxon>
        <taxon>Marinilabiliales</taxon>
        <taxon>Prolixibacteraceae</taxon>
        <taxon>Mangrovibacterium</taxon>
    </lineage>
</organism>
<dbReference type="RefSeq" id="WP_120275272.1">
    <property type="nucleotide sequence ID" value="NZ_RAPN01000005.1"/>
</dbReference>
<sequence>MNQPSLSYGNISLRPLEPEDLELLYLWENDSSIWQVSNTLAPFSRYILRQYIEESHRDIYETKQLRLIIENESGDPVGAVDLFDFEPFHQRAGVGILIYATTDRQKGYAADALQLMCQYAKEVLGLHQLYANIGANNPASVGLFEKSGFQLSGRKKDWLKLLSGRVDEFLYQKIL</sequence>
<dbReference type="SUPFAM" id="SSF55729">
    <property type="entry name" value="Acyl-CoA N-acyltransferases (Nat)"/>
    <property type="match status" value="1"/>
</dbReference>
<dbReference type="InterPro" id="IPR016181">
    <property type="entry name" value="Acyl_CoA_acyltransferase"/>
</dbReference>
<dbReference type="GO" id="GO:0016747">
    <property type="term" value="F:acyltransferase activity, transferring groups other than amino-acyl groups"/>
    <property type="evidence" value="ECO:0007669"/>
    <property type="project" value="InterPro"/>
</dbReference>
<keyword evidence="3" id="KW-1185">Reference proteome</keyword>
<dbReference type="PANTHER" id="PTHR43415">
    <property type="entry name" value="SPERMIDINE N(1)-ACETYLTRANSFERASE"/>
    <property type="match status" value="1"/>
</dbReference>
<evidence type="ECO:0000313" key="3">
    <source>
        <dbReference type="Proteomes" id="UP000283387"/>
    </source>
</evidence>
<dbReference type="InterPro" id="IPR000182">
    <property type="entry name" value="GNAT_dom"/>
</dbReference>
<protein>
    <submittedName>
        <fullName evidence="2">Diamine N-acetyltransferase</fullName>
    </submittedName>
</protein>
<gene>
    <name evidence="2" type="ORF">BC643_4266</name>
</gene>
<dbReference type="Proteomes" id="UP000283387">
    <property type="component" value="Unassembled WGS sequence"/>
</dbReference>